<dbReference type="Pfam" id="PF01464">
    <property type="entry name" value="SLT"/>
    <property type="match status" value="1"/>
</dbReference>
<reference evidence="2 4" key="1">
    <citation type="submission" date="2023-10" db="EMBL/GenBank/DDBJ databases">
        <title>Culture-based analysis of two novel bacteria associated with mangrove crab gills.</title>
        <authorList>
            <person name="Yang X."/>
            <person name="Garuglieri E."/>
            <person name="Van Goethem M.W."/>
            <person name="Fusi M."/>
            <person name="Marasco R."/>
            <person name="Daffonchio D.G."/>
        </authorList>
    </citation>
    <scope>NUCLEOTIDE SEQUENCE [LARGE SCALE GENOMIC DNA]</scope>
    <source>
        <strain evidence="3">UG2-1</strain>
        <strain evidence="2">UG2-2</strain>
        <strain evidence="4">UG2_2</strain>
    </source>
</reference>
<dbReference type="KEGG" id="mcaa:R3L15_11230"/>
<name>A0AAU6NWY2_9FLAO</name>
<organism evidence="2 4">
    <name type="scientific">Mangrovimonas cancribranchiae</name>
    <dbReference type="NCBI Taxonomy" id="3080055"/>
    <lineage>
        <taxon>Bacteria</taxon>
        <taxon>Pseudomonadati</taxon>
        <taxon>Bacteroidota</taxon>
        <taxon>Flavobacteriia</taxon>
        <taxon>Flavobacteriales</taxon>
        <taxon>Flavobacteriaceae</taxon>
        <taxon>Mangrovimonas</taxon>
    </lineage>
</organism>
<evidence type="ECO:0000313" key="2">
    <source>
        <dbReference type="EMBL" id="WXA02149.1"/>
    </source>
</evidence>
<dbReference type="EMBL" id="CP136925">
    <property type="protein sequence ID" value="WXA12690.1"/>
    <property type="molecule type" value="Genomic_DNA"/>
</dbReference>
<dbReference type="InterPro" id="IPR018247">
    <property type="entry name" value="EF_Hand_1_Ca_BS"/>
</dbReference>
<keyword evidence="4" id="KW-1185">Reference proteome</keyword>
<proteinExistence type="predicted"/>
<protein>
    <submittedName>
        <fullName evidence="2">Transglycosylase SLT domain-containing protein</fullName>
    </submittedName>
</protein>
<evidence type="ECO:0000313" key="3">
    <source>
        <dbReference type="EMBL" id="WXA12690.1"/>
    </source>
</evidence>
<feature type="domain" description="Transglycosylase SLT" evidence="1">
    <location>
        <begin position="20"/>
        <end position="78"/>
    </location>
</feature>
<evidence type="ECO:0000259" key="1">
    <source>
        <dbReference type="Pfam" id="PF01464"/>
    </source>
</evidence>
<dbReference type="Proteomes" id="UP001368318">
    <property type="component" value="Chromosome"/>
</dbReference>
<dbReference type="InterPro" id="IPR008258">
    <property type="entry name" value="Transglycosylase_SLT_dom_1"/>
</dbReference>
<evidence type="ECO:0000313" key="4">
    <source>
        <dbReference type="Proteomes" id="UP001368318"/>
    </source>
</evidence>
<dbReference type="Gene3D" id="1.10.530.10">
    <property type="match status" value="1"/>
</dbReference>
<gene>
    <name evidence="3" type="ORF">R3L15_11230</name>
    <name evidence="2" type="ORF">R3L16_10360</name>
</gene>
<dbReference type="SUPFAM" id="SSF53955">
    <property type="entry name" value="Lysozyme-like"/>
    <property type="match status" value="1"/>
</dbReference>
<accession>A0AAU6NWY2</accession>
<sequence length="176" mass="20180">MLIYESQVPASYRQEFIDAVRYYANKLSINPNWLMAVMYFESAKTFSPSVQNPYTNATGLIQFMPATANELGTSINALKNMTAAEQMYYVYKYYVRYKSKLKSYVDLYLITFFPLAAGKPLNFILQTATLPASLIANQNPVFDLDNNGQVTVGEIQKVMLNKIPASWINEFKKKRY</sequence>
<dbReference type="PROSITE" id="PS00018">
    <property type="entry name" value="EF_HAND_1"/>
    <property type="match status" value="1"/>
</dbReference>
<dbReference type="RefSeq" id="WP_338731769.1">
    <property type="nucleotide sequence ID" value="NZ_CP136924.1"/>
</dbReference>
<dbReference type="EMBL" id="CP136924">
    <property type="protein sequence ID" value="WXA02149.1"/>
    <property type="molecule type" value="Genomic_DNA"/>
</dbReference>
<dbReference type="AlphaFoldDB" id="A0AAU6NWY2"/>
<dbReference type="InterPro" id="IPR023346">
    <property type="entry name" value="Lysozyme-like_dom_sf"/>
</dbReference>